<dbReference type="RefSeq" id="XP_007891202.1">
    <property type="nucleotide sequence ID" value="XM_007893011.1"/>
</dbReference>
<dbReference type="PROSITE" id="PS50176">
    <property type="entry name" value="ARM_REPEAT"/>
    <property type="match status" value="1"/>
</dbReference>
<name>V9L1H3_CALMI</name>
<dbReference type="SUPFAM" id="SSF55008">
    <property type="entry name" value="HMA, heavy metal-associated domain"/>
    <property type="match status" value="1"/>
</dbReference>
<dbReference type="KEGG" id="cmk:103178331"/>
<dbReference type="RefSeq" id="XP_042189528.1">
    <property type="nucleotide sequence ID" value="XM_042333594.1"/>
</dbReference>
<feature type="repeat" description="ARM" evidence="7">
    <location>
        <begin position="28"/>
        <end position="70"/>
    </location>
</feature>
<accession>V9L1H3</accession>
<dbReference type="OMA" id="LFLDHQN"/>
<gene>
    <name evidence="9" type="primary">armc1l</name>
</gene>
<evidence type="ECO:0000256" key="4">
    <source>
        <dbReference type="ARBA" id="ARBA00023764"/>
    </source>
</evidence>
<dbReference type="InterPro" id="IPR011989">
    <property type="entry name" value="ARM-like"/>
</dbReference>
<dbReference type="EMBL" id="JW872553">
    <property type="protein sequence ID" value="AFP05071.1"/>
    <property type="molecule type" value="mRNA"/>
</dbReference>
<keyword evidence="3" id="KW-0496">Mitochondrion</keyword>
<dbReference type="PANTHER" id="PTHR46840">
    <property type="entry name" value="ARMADILLO REPEAT-CONTAINING PROTEIN 1"/>
    <property type="match status" value="1"/>
</dbReference>
<keyword evidence="10" id="KW-1185">Reference proteome</keyword>
<keyword evidence="3" id="KW-1000">Mitochondrion outer membrane</keyword>
<dbReference type="STRING" id="7868.ENSCMIP00000039240"/>
<dbReference type="InterPro" id="IPR036163">
    <property type="entry name" value="HMA_dom_sf"/>
</dbReference>
<evidence type="ECO:0000256" key="2">
    <source>
        <dbReference type="ARBA" id="ARBA00013732"/>
    </source>
</evidence>
<dbReference type="AlphaFoldDB" id="V9L1H3"/>
<dbReference type="SUPFAM" id="SSF48371">
    <property type="entry name" value="ARM repeat"/>
    <property type="match status" value="1"/>
</dbReference>
<dbReference type="GeneTree" id="ENSGT00940000164948"/>
<protein>
    <recommendedName>
        <fullName evidence="2 6">Armadillo repeat-containing protein 1</fullName>
    </recommendedName>
</protein>
<comment type="function">
    <text evidence="4">In association with mitochondrial contact site and cristae organizing system (MICOS) complex components and mitochondrial outer membrane sorting assembly machinery (SAM) complex components may regulate mitochondrial dynamics playing a role in determining mitochondrial length, distribution and motility.</text>
</comment>
<evidence type="ECO:0000256" key="7">
    <source>
        <dbReference type="PROSITE-ProRule" id="PRU00259"/>
    </source>
</evidence>
<dbReference type="InterPro" id="IPR016024">
    <property type="entry name" value="ARM-type_fold"/>
</dbReference>
<evidence type="ECO:0000256" key="5">
    <source>
        <dbReference type="ARBA" id="ARBA00046478"/>
    </source>
</evidence>
<sequence length="268" mass="30225">MDALSVVIQLRDLASEPQNREAIVKDQGCVPGLVLFLTHHNPQVSFCALQALRYLAECPSNREIMKNELGMMVCLENLCERDHVLEDARILAVEIYDQLKKPLRIDSLNMKTTKQIQTQFFINSTNKKAKTVTLQIEGLHNMDHRSICEEALLRVKGVISFTFQMTLQRCVIRICSDLKTECLASAIAATNVLQAHQVIKNESGEEIVISLNSHNAKVEEKNVDLPDYLPEDESVKNDHKAVSRAGTKGNTVTWLNAAANFLTKTFYW</sequence>
<dbReference type="Pfam" id="PF00514">
    <property type="entry name" value="Arm"/>
    <property type="match status" value="1"/>
</dbReference>
<reference evidence="10" key="2">
    <citation type="journal article" date="2007" name="PLoS Biol.">
        <title>Survey sequencing and comparative analysis of the elephant shark (Callorhinchus milii) genome.</title>
        <authorList>
            <person name="Venkatesh B."/>
            <person name="Kirkness E.F."/>
            <person name="Loh Y.H."/>
            <person name="Halpern A.L."/>
            <person name="Lee A.P."/>
            <person name="Johnson J."/>
            <person name="Dandona N."/>
            <person name="Viswanathan L.D."/>
            <person name="Tay A."/>
            <person name="Venter J.C."/>
            <person name="Strausberg R.L."/>
            <person name="Brenner S."/>
        </authorList>
    </citation>
    <scope>NUCLEOTIDE SEQUENCE [LARGE SCALE GENOMIC DNA]</scope>
</reference>
<organism evidence="8">
    <name type="scientific">Callorhinchus milii</name>
    <name type="common">Ghost shark</name>
    <dbReference type="NCBI Taxonomy" id="7868"/>
    <lineage>
        <taxon>Eukaryota</taxon>
        <taxon>Metazoa</taxon>
        <taxon>Chordata</taxon>
        <taxon>Craniata</taxon>
        <taxon>Vertebrata</taxon>
        <taxon>Chondrichthyes</taxon>
        <taxon>Holocephali</taxon>
        <taxon>Chimaeriformes</taxon>
        <taxon>Callorhinchidae</taxon>
        <taxon>Callorhinchus</taxon>
    </lineage>
</organism>
<dbReference type="Ensembl" id="ENSCMIT00000039807.1">
    <property type="protein sequence ID" value="ENSCMIP00000039240.1"/>
    <property type="gene ID" value="ENSCMIG00000016442.1"/>
</dbReference>
<dbReference type="InterPro" id="IPR000225">
    <property type="entry name" value="Armadillo"/>
</dbReference>
<dbReference type="PIRSF" id="PIRSF013899">
    <property type="entry name" value="UCP013899"/>
    <property type="match status" value="1"/>
</dbReference>
<dbReference type="GO" id="GO:0005741">
    <property type="term" value="C:mitochondrial outer membrane"/>
    <property type="evidence" value="ECO:0007669"/>
    <property type="project" value="UniProtKB-SubCell"/>
</dbReference>
<dbReference type="PANTHER" id="PTHR46840:SF3">
    <property type="entry name" value="ARMADILLO REPEAT-CONTAINING PROTEIN 1"/>
    <property type="match status" value="1"/>
</dbReference>
<comment type="subunit">
    <text evidence="5">Interacts with mitochondrial contact site and cristae organizing system (MICOS) complex components IMMT/MIC60 and MICOS10/MIC10. Interacts with mitochondrial outer membrane sorting assembly machinery (SAM) complex components SAMM50 and MTX1.</text>
</comment>
<evidence type="ECO:0000313" key="9">
    <source>
        <dbReference type="Ensembl" id="ENSCMIP00000039240.1"/>
    </source>
</evidence>
<proteinExistence type="evidence at transcript level"/>
<dbReference type="Gene3D" id="1.25.10.10">
    <property type="entry name" value="Leucine-rich Repeat Variant"/>
    <property type="match status" value="1"/>
</dbReference>
<evidence type="ECO:0000256" key="6">
    <source>
        <dbReference type="PIRNR" id="PIRNR013899"/>
    </source>
</evidence>
<evidence type="ECO:0000256" key="1">
    <source>
        <dbReference type="ARBA" id="ARBA00004294"/>
    </source>
</evidence>
<reference evidence="9" key="4">
    <citation type="submission" date="2025-05" db="UniProtKB">
        <authorList>
            <consortium name="Ensembl"/>
        </authorList>
    </citation>
    <scope>IDENTIFICATION</scope>
</reference>
<comment type="subcellular location">
    <subcellularLocation>
        <location evidence="1">Mitochondrion outer membrane</location>
    </subcellularLocation>
</comment>
<dbReference type="InterPro" id="IPR016617">
    <property type="entry name" value="ARMC1"/>
</dbReference>
<dbReference type="RefSeq" id="XP_042189530.1">
    <property type="nucleotide sequence ID" value="XM_042333596.1"/>
</dbReference>
<dbReference type="RefSeq" id="XP_042189529.1">
    <property type="nucleotide sequence ID" value="XM_042333595.1"/>
</dbReference>
<reference evidence="8 10" key="3">
    <citation type="journal article" date="2014" name="Nature">
        <title>Elephant shark genome provides unique insights into gnathostome evolution.</title>
        <authorList>
            <consortium name="International Elephant Shark Genome Sequencing Consortium"/>
            <person name="Venkatesh B."/>
            <person name="Lee A.P."/>
            <person name="Ravi V."/>
            <person name="Maurya A.K."/>
            <person name="Lian M.M."/>
            <person name="Swann J.B."/>
            <person name="Ohta Y."/>
            <person name="Flajnik M.F."/>
            <person name="Sutoh Y."/>
            <person name="Kasahara M."/>
            <person name="Hoon S."/>
            <person name="Gangu V."/>
            <person name="Roy S.W."/>
            <person name="Irimia M."/>
            <person name="Korzh V."/>
            <person name="Kondrychyn I."/>
            <person name="Lim Z.W."/>
            <person name="Tay B.H."/>
            <person name="Tohari S."/>
            <person name="Kong K.W."/>
            <person name="Ho S."/>
            <person name="Lorente-Galdos B."/>
            <person name="Quilez J."/>
            <person name="Marques-Bonet T."/>
            <person name="Raney B.J."/>
            <person name="Ingham P.W."/>
            <person name="Tay A."/>
            <person name="Hillier L.W."/>
            <person name="Minx P."/>
            <person name="Boehm T."/>
            <person name="Wilson R.K."/>
            <person name="Brenner S."/>
            <person name="Warren W.C."/>
        </authorList>
    </citation>
    <scope>NUCLEOTIDE SEQUENCE</scope>
    <source>
        <tissue evidence="8">Intestine</tissue>
    </source>
</reference>
<evidence type="ECO:0000313" key="8">
    <source>
        <dbReference type="EMBL" id="AFP05071.1"/>
    </source>
</evidence>
<dbReference type="GeneID" id="103178331"/>
<dbReference type="OrthoDB" id="17335at2759"/>
<evidence type="ECO:0000313" key="10">
    <source>
        <dbReference type="Proteomes" id="UP000314986"/>
    </source>
</evidence>
<reference evidence="10" key="1">
    <citation type="journal article" date="2006" name="Science">
        <title>Ancient noncoding elements conserved in the human genome.</title>
        <authorList>
            <person name="Venkatesh B."/>
            <person name="Kirkness E.F."/>
            <person name="Loh Y.H."/>
            <person name="Halpern A.L."/>
            <person name="Lee A.P."/>
            <person name="Johnson J."/>
            <person name="Dandona N."/>
            <person name="Viswanathan L.D."/>
            <person name="Tay A."/>
            <person name="Venter J.C."/>
            <person name="Strausberg R.L."/>
            <person name="Brenner S."/>
        </authorList>
    </citation>
    <scope>NUCLEOTIDE SEQUENCE [LARGE SCALE GENOMIC DNA]</scope>
</reference>
<evidence type="ECO:0000256" key="3">
    <source>
        <dbReference type="ARBA" id="ARBA00022787"/>
    </source>
</evidence>
<dbReference type="Proteomes" id="UP000314986">
    <property type="component" value="Unassembled WGS sequence"/>
</dbReference>
<keyword evidence="3" id="KW-0472">Membrane</keyword>
<dbReference type="GO" id="GO:0046872">
    <property type="term" value="F:metal ion binding"/>
    <property type="evidence" value="ECO:0007669"/>
    <property type="project" value="InterPro"/>
</dbReference>